<keyword evidence="4" id="KW-1185">Reference proteome</keyword>
<dbReference type="Pfam" id="PF12706">
    <property type="entry name" value="Lactamase_B_2"/>
    <property type="match status" value="1"/>
</dbReference>
<gene>
    <name evidence="3" type="ORF">ACEG43_30170</name>
</gene>
<sequence>MGRHTHRWHPVPDPGTSLRHRRGADQPPPPRPDHVADLSPFLRARASLRELNLPQVPLYAPPEALDPVLGLDRPDFIGDPYTVHAIEDPNTFHLGPFQVDTVELPLYEPNIGFRISTGGITVAYTGDSGPAEQLVALAENADLFLAQAMYATEVPERDRGNMCSAVDAGRFATRAGVDELMLIHLYLMRGVTPEATKAAARTSYRGPITVAHTGLVWSRRIKQTTCAHLCGPAHRGLGRSHGGLTSKIHSDDGWVIASDLTQKSTDAVELSWRGCVGPGRSCAWPAGLS</sequence>
<feature type="region of interest" description="Disordered" evidence="1">
    <location>
        <begin position="1"/>
        <end position="37"/>
    </location>
</feature>
<name>A0ABV4SPU9_9ACTN</name>
<feature type="domain" description="Metallo-beta-lactamase" evidence="2">
    <location>
        <begin position="33"/>
        <end position="184"/>
    </location>
</feature>
<dbReference type="Gene3D" id="3.60.15.10">
    <property type="entry name" value="Ribonuclease Z/Hydroxyacylglutathione hydrolase-like"/>
    <property type="match status" value="1"/>
</dbReference>
<evidence type="ECO:0000259" key="2">
    <source>
        <dbReference type="Pfam" id="PF12706"/>
    </source>
</evidence>
<accession>A0ABV4SPU9</accession>
<comment type="caution">
    <text evidence="3">The sequence shown here is derived from an EMBL/GenBank/DDBJ whole genome shotgun (WGS) entry which is preliminary data.</text>
</comment>
<dbReference type="EMBL" id="JBGOSP010000017">
    <property type="protein sequence ID" value="MFA3840405.1"/>
    <property type="molecule type" value="Genomic_DNA"/>
</dbReference>
<evidence type="ECO:0000313" key="4">
    <source>
        <dbReference type="Proteomes" id="UP001571476"/>
    </source>
</evidence>
<dbReference type="InterPro" id="IPR036866">
    <property type="entry name" value="RibonucZ/Hydroxyglut_hydro"/>
</dbReference>
<evidence type="ECO:0000313" key="3">
    <source>
        <dbReference type="EMBL" id="MFA3840405.1"/>
    </source>
</evidence>
<evidence type="ECO:0000256" key="1">
    <source>
        <dbReference type="SAM" id="MobiDB-lite"/>
    </source>
</evidence>
<dbReference type="Proteomes" id="UP001571476">
    <property type="component" value="Unassembled WGS sequence"/>
</dbReference>
<reference evidence="3 4" key="1">
    <citation type="submission" date="2024-08" db="EMBL/GenBank/DDBJ databases">
        <title>Genome sequence of Streptomyces aureus CACIA-1.46HGO.</title>
        <authorList>
            <person name="Evangelista-Martinez Z."/>
        </authorList>
    </citation>
    <scope>NUCLEOTIDE SEQUENCE [LARGE SCALE GENOMIC DNA]</scope>
    <source>
        <strain evidence="3 4">CACIA-1.46HGO</strain>
    </source>
</reference>
<proteinExistence type="predicted"/>
<dbReference type="RefSeq" id="WP_372565081.1">
    <property type="nucleotide sequence ID" value="NZ_JBGOSP010000017.1"/>
</dbReference>
<protein>
    <submittedName>
        <fullName evidence="3">MBL fold metallo-hydrolase</fullName>
    </submittedName>
</protein>
<organism evidence="3 4">
    <name type="scientific">Streptomyces aureus</name>
    <dbReference type="NCBI Taxonomy" id="193461"/>
    <lineage>
        <taxon>Bacteria</taxon>
        <taxon>Bacillati</taxon>
        <taxon>Actinomycetota</taxon>
        <taxon>Actinomycetes</taxon>
        <taxon>Kitasatosporales</taxon>
        <taxon>Streptomycetaceae</taxon>
        <taxon>Streptomyces</taxon>
    </lineage>
</organism>
<dbReference type="InterPro" id="IPR001279">
    <property type="entry name" value="Metallo-B-lactamas"/>
</dbReference>
<dbReference type="SUPFAM" id="SSF56281">
    <property type="entry name" value="Metallo-hydrolase/oxidoreductase"/>
    <property type="match status" value="1"/>
</dbReference>